<gene>
    <name evidence="1" type="ORF">BD410DRAFT_886625</name>
</gene>
<dbReference type="PANTHER" id="PTHR10098">
    <property type="entry name" value="RAPSYN-RELATED"/>
    <property type="match status" value="1"/>
</dbReference>
<dbReference type="SUPFAM" id="SSF52540">
    <property type="entry name" value="P-loop containing nucleoside triphosphate hydrolases"/>
    <property type="match status" value="1"/>
</dbReference>
<evidence type="ECO:0000313" key="1">
    <source>
        <dbReference type="EMBL" id="TDL16840.1"/>
    </source>
</evidence>
<dbReference type="Gene3D" id="1.25.40.10">
    <property type="entry name" value="Tetratricopeptide repeat domain"/>
    <property type="match status" value="1"/>
</dbReference>
<dbReference type="Gene3D" id="3.40.50.300">
    <property type="entry name" value="P-loop containing nucleotide triphosphate hydrolases"/>
    <property type="match status" value="1"/>
</dbReference>
<dbReference type="SMART" id="SM00028">
    <property type="entry name" value="TPR"/>
    <property type="match status" value="4"/>
</dbReference>
<dbReference type="InterPro" id="IPR019734">
    <property type="entry name" value="TPR_rpt"/>
</dbReference>
<dbReference type="VEuPathDB" id="FungiDB:BD410DRAFT_886625"/>
<accession>A0A4Y7PQP7</accession>
<proteinExistence type="predicted"/>
<sequence>MSTSIAFVNDEHIPDGYYTIKNYGLASLVALRPREKELCGSVRASQENSFVWSITRVSHGKYLIKSCPNGLVVQCAAVPQENGVIYVDRESFYWEIQQVSPIEPDCYMILPKRESRLVWSLADGQDGTSVRIDGLDQPLPSRQLKHQVVFAQCTSNRRYWWRFMRVTDQEIENICDTSPSASQPYHATVHIYLQISVSALEFEPPPFPAFLFGRDDFISTAVDLILHKPPARLAILGPGGVGKTTVAAAIFSWEAIDIWDGDQQNMLKLLKLLDGYKQLTIVITMRGFLRPAASSIKWTRPALNPLQVLSCDAAMQAFKAITPLNDDTGLEKLVESVEYLPLAVVLLAHLGQMDISPSELLEMWLKEKTGLLSQNSGDKSDCLQTSISLSLHSPLMLQNHHALKVLKIICYLPAGVKQDSLHYIAGVTQLTILRATEILLKTGLVNPLQHGRWKVLSPVRHYVLQYYSCNMTETNLINKFYLKLAEISGSVHNTDSLDILANIAMVQDEKDNVVHILDLCLKEFDENTDVVIAVISFTWFLVKTIPSTHLVEKAITLCSSSDMKIRCEMLRVFGETNRMLSNDVKAKEALKEAQSQSQQIGDKRGAAWCLQSLATQALQEAQSQFQQIGDKRGAARCLQDLGNIHRMLNEYSAATKALTEAQSQFQQVGDKREAAWCLQSLGNIHSALNKYSAATEALTEAQSQFQQIGDKLGAAQCLKDLGDIHTASSEYSAAAEAQTEAQSQFQQIGHKRGTAQCLQSLGEIHYDLDDYSAATEALAEAQSQFQQIGDMLGAAQCLQSLGNIHSTLNEYSAAAEA</sequence>
<dbReference type="Proteomes" id="UP000294933">
    <property type="component" value="Unassembled WGS sequence"/>
</dbReference>
<dbReference type="EMBL" id="ML170234">
    <property type="protein sequence ID" value="TDL16840.1"/>
    <property type="molecule type" value="Genomic_DNA"/>
</dbReference>
<keyword evidence="2" id="KW-1185">Reference proteome</keyword>
<dbReference type="PANTHER" id="PTHR10098:SF106">
    <property type="entry name" value="TETRATRICOPEPTIDE REPEAT PROTEIN 28-LIKE PROTEIN"/>
    <property type="match status" value="1"/>
</dbReference>
<dbReference type="InterPro" id="IPR011990">
    <property type="entry name" value="TPR-like_helical_dom_sf"/>
</dbReference>
<dbReference type="AlphaFoldDB" id="A0A4Y7PQP7"/>
<organism evidence="1 2">
    <name type="scientific">Rickenella mellea</name>
    <dbReference type="NCBI Taxonomy" id="50990"/>
    <lineage>
        <taxon>Eukaryota</taxon>
        <taxon>Fungi</taxon>
        <taxon>Dikarya</taxon>
        <taxon>Basidiomycota</taxon>
        <taxon>Agaricomycotina</taxon>
        <taxon>Agaricomycetes</taxon>
        <taxon>Hymenochaetales</taxon>
        <taxon>Rickenellaceae</taxon>
        <taxon>Rickenella</taxon>
    </lineage>
</organism>
<protein>
    <submittedName>
        <fullName evidence="1">TPR-like protein</fullName>
    </submittedName>
</protein>
<name>A0A4Y7PQP7_9AGAM</name>
<dbReference type="OrthoDB" id="431454at2759"/>
<evidence type="ECO:0000313" key="2">
    <source>
        <dbReference type="Proteomes" id="UP000294933"/>
    </source>
</evidence>
<dbReference type="InterPro" id="IPR027417">
    <property type="entry name" value="P-loop_NTPase"/>
</dbReference>
<dbReference type="Gene3D" id="2.80.10.50">
    <property type="match status" value="1"/>
</dbReference>
<dbReference type="STRING" id="50990.A0A4Y7PQP7"/>
<dbReference type="Pfam" id="PF14938">
    <property type="entry name" value="SNAP"/>
    <property type="match status" value="1"/>
</dbReference>
<reference evidence="1 2" key="1">
    <citation type="submission" date="2018-06" db="EMBL/GenBank/DDBJ databases">
        <title>A transcriptomic atlas of mushroom development highlights an independent origin of complex multicellularity.</title>
        <authorList>
            <consortium name="DOE Joint Genome Institute"/>
            <person name="Krizsan K."/>
            <person name="Almasi E."/>
            <person name="Merenyi Z."/>
            <person name="Sahu N."/>
            <person name="Viragh M."/>
            <person name="Koszo T."/>
            <person name="Mondo S."/>
            <person name="Kiss B."/>
            <person name="Balint B."/>
            <person name="Kues U."/>
            <person name="Barry K."/>
            <person name="Hegedus J.C."/>
            <person name="Henrissat B."/>
            <person name="Johnson J."/>
            <person name="Lipzen A."/>
            <person name="Ohm R."/>
            <person name="Nagy I."/>
            <person name="Pangilinan J."/>
            <person name="Yan J."/>
            <person name="Xiong Y."/>
            <person name="Grigoriev I.V."/>
            <person name="Hibbett D.S."/>
            <person name="Nagy L.G."/>
        </authorList>
    </citation>
    <scope>NUCLEOTIDE SEQUENCE [LARGE SCALE GENOMIC DNA]</scope>
    <source>
        <strain evidence="1 2">SZMC22713</strain>
    </source>
</reference>
<dbReference type="SUPFAM" id="SSF48452">
    <property type="entry name" value="TPR-like"/>
    <property type="match status" value="2"/>
</dbReference>